<keyword evidence="5" id="KW-0547">Nucleotide-binding</keyword>
<dbReference type="InterPro" id="IPR017871">
    <property type="entry name" value="ABC_transporter-like_CS"/>
</dbReference>
<accession>G2EH76</accession>
<dbReference type="PROSITE" id="PS50929">
    <property type="entry name" value="ABC_TM1F"/>
    <property type="match status" value="1"/>
</dbReference>
<dbReference type="EMBL" id="AFXZ01000067">
    <property type="protein sequence ID" value="EGV42177.1"/>
    <property type="molecule type" value="Genomic_DNA"/>
</dbReference>
<dbReference type="GO" id="GO:0005524">
    <property type="term" value="F:ATP binding"/>
    <property type="evidence" value="ECO:0007669"/>
    <property type="project" value="UniProtKB-KW"/>
</dbReference>
<dbReference type="FunFam" id="3.40.50.300:FF:000221">
    <property type="entry name" value="Multidrug ABC transporter ATP-binding protein"/>
    <property type="match status" value="1"/>
</dbReference>
<evidence type="ECO:0000256" key="1">
    <source>
        <dbReference type="ARBA" id="ARBA00004651"/>
    </source>
</evidence>
<protein>
    <submittedName>
        <fullName evidence="12">ABC transporter ATP-binding protein</fullName>
    </submittedName>
</protein>
<evidence type="ECO:0000256" key="5">
    <source>
        <dbReference type="ARBA" id="ARBA00022741"/>
    </source>
</evidence>
<dbReference type="SMART" id="SM00382">
    <property type="entry name" value="AAA"/>
    <property type="match status" value="1"/>
</dbReference>
<evidence type="ECO:0000256" key="7">
    <source>
        <dbReference type="ARBA" id="ARBA00022989"/>
    </source>
</evidence>
<keyword evidence="13" id="KW-1185">Reference proteome</keyword>
<dbReference type="STRING" id="1046627.BZARG_463"/>
<proteinExistence type="predicted"/>
<feature type="transmembrane region" description="Helical" evidence="9">
    <location>
        <begin position="84"/>
        <end position="102"/>
    </location>
</feature>
<dbReference type="SUPFAM" id="SSF90123">
    <property type="entry name" value="ABC transporter transmembrane region"/>
    <property type="match status" value="1"/>
</dbReference>
<reference evidence="12 13" key="1">
    <citation type="journal article" date="2008" name="Int. J. Syst. Evol. Microbiol.">
        <title>Bizionia argentinensis sp. nov., isolated from surface marine water in Antarctica.</title>
        <authorList>
            <person name="Bercovich A."/>
            <person name="Vazquez S.C."/>
            <person name="Yankilevich P."/>
            <person name="Coria S.H."/>
            <person name="Foti M."/>
            <person name="Hernandez E."/>
            <person name="Vidal A."/>
            <person name="Ruberto L."/>
            <person name="Melo C."/>
            <person name="Marenssi S."/>
            <person name="Criscuolo M."/>
            <person name="Memoli M."/>
            <person name="Arguelles M."/>
            <person name="Mac Cormack W.P."/>
        </authorList>
    </citation>
    <scope>NUCLEOTIDE SEQUENCE [LARGE SCALE GENOMIC DNA]</scope>
    <source>
        <strain evidence="12 13">JUB59</strain>
    </source>
</reference>
<feature type="domain" description="ABC transporter" evidence="10">
    <location>
        <begin position="365"/>
        <end position="605"/>
    </location>
</feature>
<dbReference type="InterPro" id="IPR027417">
    <property type="entry name" value="P-loop_NTPase"/>
</dbReference>
<dbReference type="Gene3D" id="1.20.1560.10">
    <property type="entry name" value="ABC transporter type 1, transmembrane domain"/>
    <property type="match status" value="1"/>
</dbReference>
<dbReference type="PROSITE" id="PS50893">
    <property type="entry name" value="ABC_TRANSPORTER_2"/>
    <property type="match status" value="1"/>
</dbReference>
<dbReference type="GO" id="GO:0005886">
    <property type="term" value="C:plasma membrane"/>
    <property type="evidence" value="ECO:0007669"/>
    <property type="project" value="UniProtKB-SubCell"/>
</dbReference>
<evidence type="ECO:0000256" key="4">
    <source>
        <dbReference type="ARBA" id="ARBA00022692"/>
    </source>
</evidence>
<keyword evidence="8 9" id="KW-0472">Membrane</keyword>
<keyword evidence="2" id="KW-0813">Transport</keyword>
<evidence type="ECO:0000256" key="8">
    <source>
        <dbReference type="ARBA" id="ARBA00023136"/>
    </source>
</evidence>
<feature type="transmembrane region" description="Helical" evidence="9">
    <location>
        <begin position="272"/>
        <end position="293"/>
    </location>
</feature>
<dbReference type="GO" id="GO:0015421">
    <property type="term" value="F:ABC-type oligopeptide transporter activity"/>
    <property type="evidence" value="ECO:0007669"/>
    <property type="project" value="TreeGrafter"/>
</dbReference>
<evidence type="ECO:0000259" key="11">
    <source>
        <dbReference type="PROSITE" id="PS50929"/>
    </source>
</evidence>
<sequence length="611" mass="69760">MAKSRLKSLKDKEKTSLRKSFSALIYIPRFFKEIWKTNKKRFIISAFCRLIGAVLPVIILWVGKIIIDEIILQAGAEVTDFTRLWTYVAIEFVLVVLSDLVSRAISLTDSLLGDAYSIDSSVTIIKKTNQIDISLLEDSEFYDKLERARTQTSGRVGLISNALGEVQSLISIATLVAGLIYFEPYLIILLVLSIIPSFINEIWFSQQQYSLARGWTAERRELDYLRFIGANNQTAKEIKLFGLTDFIVDRFKNLSEEYYQLNKKLAVKRSSLGFLFNVLGTLSYYGAYIFIIYRVVSGVITLGELTFLSGSFNRLTRNLQDFFSKFTRITESSLYLKDYFEFIDLSIVPKHDEDQLLPDKIQTGFEFRNVHFSYPDSDKEILKGVSFKISAGEKMAFVGQNGAGKTTLTKLLLRFYEPTSGEILLDGVNINRFKQTDYQKFFGVIFQDFFRYEFTVRENIAIGNIDELHNQEKIENAAELSLAKDVISDFKKGYDQQLGKRFYRGQELSGGQWQKVALARAYMKDAEVMILDEPTSALDAKAESDVFKRFIGLTQGKTSIIISHRFSTVRQADRILVLEEGSVLEIGTHETLMANKALYAQLFQLQAEGYQ</sequence>
<dbReference type="Pfam" id="PF00005">
    <property type="entry name" value="ABC_tran"/>
    <property type="match status" value="1"/>
</dbReference>
<keyword evidence="3" id="KW-1003">Cell membrane</keyword>
<dbReference type="InterPro" id="IPR039421">
    <property type="entry name" value="Type_1_exporter"/>
</dbReference>
<evidence type="ECO:0000313" key="12">
    <source>
        <dbReference type="EMBL" id="EGV42177.1"/>
    </source>
</evidence>
<evidence type="ECO:0000259" key="10">
    <source>
        <dbReference type="PROSITE" id="PS50893"/>
    </source>
</evidence>
<dbReference type="InterPro" id="IPR003593">
    <property type="entry name" value="AAA+_ATPase"/>
</dbReference>
<keyword evidence="4 9" id="KW-0812">Transmembrane</keyword>
<dbReference type="PATRIC" id="fig|1046627.3.peg.2853"/>
<dbReference type="Gene3D" id="3.40.50.300">
    <property type="entry name" value="P-loop containing nucleotide triphosphate hydrolases"/>
    <property type="match status" value="1"/>
</dbReference>
<feature type="transmembrane region" description="Helical" evidence="9">
    <location>
        <begin position="156"/>
        <end position="179"/>
    </location>
</feature>
<comment type="caution">
    <text evidence="12">The sequence shown here is derived from an EMBL/GenBank/DDBJ whole genome shotgun (WGS) entry which is preliminary data.</text>
</comment>
<dbReference type="PANTHER" id="PTHR43394:SF1">
    <property type="entry name" value="ATP-BINDING CASSETTE SUB-FAMILY B MEMBER 10, MITOCHONDRIAL"/>
    <property type="match status" value="1"/>
</dbReference>
<evidence type="ECO:0000256" key="6">
    <source>
        <dbReference type="ARBA" id="ARBA00022840"/>
    </source>
</evidence>
<name>G2EH76_9FLAO</name>
<feature type="transmembrane region" description="Helical" evidence="9">
    <location>
        <begin position="42"/>
        <end position="64"/>
    </location>
</feature>
<feature type="domain" description="ABC transmembrane type-1" evidence="11">
    <location>
        <begin position="43"/>
        <end position="331"/>
    </location>
</feature>
<dbReference type="Proteomes" id="UP000003730">
    <property type="component" value="Unassembled WGS sequence"/>
</dbReference>
<dbReference type="eggNOG" id="COG1132">
    <property type="taxonomic scope" value="Bacteria"/>
</dbReference>
<evidence type="ECO:0000313" key="13">
    <source>
        <dbReference type="Proteomes" id="UP000003730"/>
    </source>
</evidence>
<dbReference type="InterPro" id="IPR003439">
    <property type="entry name" value="ABC_transporter-like_ATP-bd"/>
</dbReference>
<feature type="transmembrane region" description="Helical" evidence="9">
    <location>
        <begin position="185"/>
        <end position="204"/>
    </location>
</feature>
<evidence type="ECO:0000256" key="9">
    <source>
        <dbReference type="SAM" id="Phobius"/>
    </source>
</evidence>
<gene>
    <name evidence="12" type="ORF">BZARG_463</name>
</gene>
<dbReference type="InterPro" id="IPR011527">
    <property type="entry name" value="ABC1_TM_dom"/>
</dbReference>
<dbReference type="RefSeq" id="WP_008639598.1">
    <property type="nucleotide sequence ID" value="NZ_AFXZ01000067.1"/>
</dbReference>
<dbReference type="OrthoDB" id="9780296at2"/>
<dbReference type="InterPro" id="IPR036640">
    <property type="entry name" value="ABC1_TM_sf"/>
</dbReference>
<dbReference type="PROSITE" id="PS00211">
    <property type="entry name" value="ABC_TRANSPORTER_1"/>
    <property type="match status" value="1"/>
</dbReference>
<dbReference type="PANTHER" id="PTHR43394">
    <property type="entry name" value="ATP-DEPENDENT PERMEASE MDL1, MITOCHONDRIAL"/>
    <property type="match status" value="1"/>
</dbReference>
<dbReference type="SUPFAM" id="SSF52540">
    <property type="entry name" value="P-loop containing nucleoside triphosphate hydrolases"/>
    <property type="match status" value="1"/>
</dbReference>
<evidence type="ECO:0000256" key="3">
    <source>
        <dbReference type="ARBA" id="ARBA00022475"/>
    </source>
</evidence>
<dbReference type="AlphaFoldDB" id="G2EH76"/>
<keyword evidence="6 12" id="KW-0067">ATP-binding</keyword>
<organism evidence="12 13">
    <name type="scientific">Bizionia argentinensis JUB59</name>
    <dbReference type="NCBI Taxonomy" id="1046627"/>
    <lineage>
        <taxon>Bacteria</taxon>
        <taxon>Pseudomonadati</taxon>
        <taxon>Bacteroidota</taxon>
        <taxon>Flavobacteriia</taxon>
        <taxon>Flavobacteriales</taxon>
        <taxon>Flavobacteriaceae</taxon>
        <taxon>Bizionia</taxon>
    </lineage>
</organism>
<comment type="subcellular location">
    <subcellularLocation>
        <location evidence="1">Cell membrane</location>
        <topology evidence="1">Multi-pass membrane protein</topology>
    </subcellularLocation>
</comment>
<keyword evidence="7 9" id="KW-1133">Transmembrane helix</keyword>
<dbReference type="GO" id="GO:0016887">
    <property type="term" value="F:ATP hydrolysis activity"/>
    <property type="evidence" value="ECO:0007669"/>
    <property type="project" value="InterPro"/>
</dbReference>
<evidence type="ECO:0000256" key="2">
    <source>
        <dbReference type="ARBA" id="ARBA00022448"/>
    </source>
</evidence>